<reference evidence="1 2" key="1">
    <citation type="submission" date="2018-02" db="EMBL/GenBank/DDBJ databases">
        <title>The draft genome of Sphingobacterium sp. 5JN-11.</title>
        <authorList>
            <person name="Liu L."/>
            <person name="Li L."/>
            <person name="Liang L."/>
            <person name="Zhang X."/>
            <person name="Wang T."/>
        </authorList>
    </citation>
    <scope>NUCLEOTIDE SEQUENCE [LARGE SCALE GENOMIC DNA]</scope>
    <source>
        <strain evidence="1 2">5JN-11</strain>
    </source>
</reference>
<protein>
    <submittedName>
        <fullName evidence="1">Uncharacterized protein</fullName>
    </submittedName>
</protein>
<dbReference type="SUPFAM" id="SSF52540">
    <property type="entry name" value="P-loop containing nucleoside triphosphate hydrolases"/>
    <property type="match status" value="1"/>
</dbReference>
<keyword evidence="2" id="KW-1185">Reference proteome</keyword>
<gene>
    <name evidence="1" type="ORF">C5745_07360</name>
</gene>
<organism evidence="1 2">
    <name type="scientific">Sphingobacterium haloxyli</name>
    <dbReference type="NCBI Taxonomy" id="2100533"/>
    <lineage>
        <taxon>Bacteria</taxon>
        <taxon>Pseudomonadati</taxon>
        <taxon>Bacteroidota</taxon>
        <taxon>Sphingobacteriia</taxon>
        <taxon>Sphingobacteriales</taxon>
        <taxon>Sphingobacteriaceae</taxon>
        <taxon>Sphingobacterium</taxon>
    </lineage>
</organism>
<evidence type="ECO:0000313" key="1">
    <source>
        <dbReference type="EMBL" id="PRD47729.1"/>
    </source>
</evidence>
<dbReference type="RefSeq" id="WP_105716357.1">
    <property type="nucleotide sequence ID" value="NZ_PVBQ01000005.1"/>
</dbReference>
<comment type="caution">
    <text evidence="1">The sequence shown here is derived from an EMBL/GenBank/DDBJ whole genome shotgun (WGS) entry which is preliminary data.</text>
</comment>
<dbReference type="Gene3D" id="3.40.50.300">
    <property type="entry name" value="P-loop containing nucleotide triphosphate hydrolases"/>
    <property type="match status" value="1"/>
</dbReference>
<name>A0A2S9J4T2_9SPHI</name>
<proteinExistence type="predicted"/>
<dbReference type="EMBL" id="PVBQ01000005">
    <property type="protein sequence ID" value="PRD47729.1"/>
    <property type="molecule type" value="Genomic_DNA"/>
</dbReference>
<sequence>MKTTTFLTFVGDKCGKAEGAINFYTSKDMLDDALLRRFDLAISLELPDQQQIQELIQLVLKEGKFAFGRKVSMKK</sequence>
<dbReference type="Proteomes" id="UP000239711">
    <property type="component" value="Unassembled WGS sequence"/>
</dbReference>
<evidence type="ECO:0000313" key="2">
    <source>
        <dbReference type="Proteomes" id="UP000239711"/>
    </source>
</evidence>
<dbReference type="InterPro" id="IPR027417">
    <property type="entry name" value="P-loop_NTPase"/>
</dbReference>
<dbReference type="AlphaFoldDB" id="A0A2S9J4T2"/>
<accession>A0A2S9J4T2</accession>